<dbReference type="Gene3D" id="3.30.40.10">
    <property type="entry name" value="Zinc/RING finger domain, C3HC4 (zinc finger)"/>
    <property type="match status" value="1"/>
</dbReference>
<reference evidence="9" key="1">
    <citation type="submission" date="2022-06" db="EMBL/GenBank/DDBJ databases">
        <title>Genome Sequence of Candolleomyces eurysporus.</title>
        <authorList>
            <person name="Buettner E."/>
        </authorList>
    </citation>
    <scope>NUCLEOTIDE SEQUENCE</scope>
    <source>
        <strain evidence="9">VTCC 930004</strain>
    </source>
</reference>
<dbReference type="InterPro" id="IPR013083">
    <property type="entry name" value="Znf_RING/FYVE/PHD"/>
</dbReference>
<dbReference type="SUPFAM" id="SSF57850">
    <property type="entry name" value="RING/U-box"/>
    <property type="match status" value="1"/>
</dbReference>
<dbReference type="Proteomes" id="UP001140091">
    <property type="component" value="Unassembled WGS sequence"/>
</dbReference>
<keyword evidence="3" id="KW-0862">Zinc</keyword>
<feature type="non-terminal residue" evidence="9">
    <location>
        <position position="457"/>
    </location>
</feature>
<organism evidence="9 10">
    <name type="scientific">Candolleomyces eurysporus</name>
    <dbReference type="NCBI Taxonomy" id="2828524"/>
    <lineage>
        <taxon>Eukaryota</taxon>
        <taxon>Fungi</taxon>
        <taxon>Dikarya</taxon>
        <taxon>Basidiomycota</taxon>
        <taxon>Agaricomycotina</taxon>
        <taxon>Agaricomycetes</taxon>
        <taxon>Agaricomycetidae</taxon>
        <taxon>Agaricales</taxon>
        <taxon>Agaricineae</taxon>
        <taxon>Psathyrellaceae</taxon>
        <taxon>Candolleomyces</taxon>
    </lineage>
</organism>
<evidence type="ECO:0000256" key="4">
    <source>
        <dbReference type="ARBA" id="ARBA00023054"/>
    </source>
</evidence>
<feature type="coiled-coil region" evidence="6">
    <location>
        <begin position="199"/>
        <end position="328"/>
    </location>
</feature>
<dbReference type="Pfam" id="PF00097">
    <property type="entry name" value="zf-C3HC4"/>
    <property type="match status" value="1"/>
</dbReference>
<evidence type="ECO:0000256" key="1">
    <source>
        <dbReference type="ARBA" id="ARBA00022723"/>
    </source>
</evidence>
<dbReference type="GO" id="GO:0008270">
    <property type="term" value="F:zinc ion binding"/>
    <property type="evidence" value="ECO:0007669"/>
    <property type="project" value="UniProtKB-KW"/>
</dbReference>
<dbReference type="EMBL" id="JANBPK010000806">
    <property type="protein sequence ID" value="KAJ2931582.1"/>
    <property type="molecule type" value="Genomic_DNA"/>
</dbReference>
<dbReference type="OrthoDB" id="8062037at2759"/>
<dbReference type="PANTHER" id="PTHR18870:SF9">
    <property type="entry name" value="PROTEIN TAG-278-RELATED"/>
    <property type="match status" value="1"/>
</dbReference>
<evidence type="ECO:0000256" key="2">
    <source>
        <dbReference type="ARBA" id="ARBA00022771"/>
    </source>
</evidence>
<keyword evidence="4 6" id="KW-0175">Coiled coil</keyword>
<dbReference type="InterPro" id="IPR018957">
    <property type="entry name" value="Znf_C3HC4_RING-type"/>
</dbReference>
<evidence type="ECO:0000256" key="7">
    <source>
        <dbReference type="SAM" id="MobiDB-lite"/>
    </source>
</evidence>
<name>A0A9W8MIX2_9AGAR</name>
<feature type="region of interest" description="Disordered" evidence="7">
    <location>
        <begin position="135"/>
        <end position="163"/>
    </location>
</feature>
<keyword evidence="1" id="KW-0479">Metal-binding</keyword>
<dbReference type="InterPro" id="IPR001841">
    <property type="entry name" value="Znf_RING"/>
</dbReference>
<accession>A0A9W8MIX2</accession>
<evidence type="ECO:0000313" key="10">
    <source>
        <dbReference type="Proteomes" id="UP001140091"/>
    </source>
</evidence>
<feature type="compositionally biased region" description="Acidic residues" evidence="7">
    <location>
        <begin position="136"/>
        <end position="146"/>
    </location>
</feature>
<evidence type="ECO:0000256" key="6">
    <source>
        <dbReference type="SAM" id="Coils"/>
    </source>
</evidence>
<feature type="domain" description="RING-type" evidence="8">
    <location>
        <begin position="60"/>
        <end position="128"/>
    </location>
</feature>
<keyword evidence="2 5" id="KW-0863">Zinc-finger</keyword>
<dbReference type="AlphaFoldDB" id="A0A9W8MIX2"/>
<dbReference type="PANTHER" id="PTHR18870">
    <property type="entry name" value="PROTEIN TAG-278-RELATED"/>
    <property type="match status" value="1"/>
</dbReference>
<gene>
    <name evidence="9" type="ORF">H1R20_g5435</name>
</gene>
<proteinExistence type="predicted"/>
<evidence type="ECO:0000256" key="3">
    <source>
        <dbReference type="ARBA" id="ARBA00022833"/>
    </source>
</evidence>
<protein>
    <recommendedName>
        <fullName evidence="8">RING-type domain-containing protein</fullName>
    </recommendedName>
</protein>
<evidence type="ECO:0000256" key="5">
    <source>
        <dbReference type="PROSITE-ProRule" id="PRU00175"/>
    </source>
</evidence>
<feature type="region of interest" description="Disordered" evidence="7">
    <location>
        <begin position="438"/>
        <end position="457"/>
    </location>
</feature>
<evidence type="ECO:0000313" key="9">
    <source>
        <dbReference type="EMBL" id="KAJ2931582.1"/>
    </source>
</evidence>
<sequence length="457" mass="51660">MESNQAFVQRLDGLRQEMEEDRLRSEMRHRQRTEKRAFLEDIIRGLPTVTKDEVEPEDVCGICLIAFESLLQEEADELKRIEEGSKREEEEDRELQLGLTKVECGHIFCRKDLTEWIKGFHGSCPACRHVFIDISPPDDTDDESSDGGEYIPDPGELDDEDEGTVDFTDGFSDDRDLEQEFAQESAEFEAQLALEFAHENAIADALEEQEAELAAETAELEAMEEEQRRALEEEFAQENAIADALEEQEAEFAAETAELEALEEQRALEEEFAYEDAIANALEDQEADLAAETAELEALEEQRALEEEFAYENALADALEEQEALEQEFGSDLEHLEALAEQEALEEEFAAEGLYYDDERMDVLDEEYGGEAFMDVYLSDSSSDVDYEPDDYAMSASDTEMSSDFDYSIEELECLDKYPDPIAIHGRSSSDSLLALVTDDVKVPPSPRAGRAPREEA</sequence>
<comment type="caution">
    <text evidence="9">The sequence shown here is derived from an EMBL/GenBank/DDBJ whole genome shotgun (WGS) entry which is preliminary data.</text>
</comment>
<dbReference type="PROSITE" id="PS50089">
    <property type="entry name" value="ZF_RING_2"/>
    <property type="match status" value="1"/>
</dbReference>
<keyword evidence="10" id="KW-1185">Reference proteome</keyword>
<evidence type="ECO:0000259" key="8">
    <source>
        <dbReference type="PROSITE" id="PS50089"/>
    </source>
</evidence>